<feature type="compositionally biased region" description="Low complexity" evidence="1">
    <location>
        <begin position="243"/>
        <end position="260"/>
    </location>
</feature>
<dbReference type="EMBL" id="UYJE01008232">
    <property type="protein sequence ID" value="VDI62151.1"/>
    <property type="molecule type" value="Genomic_DNA"/>
</dbReference>
<dbReference type="Proteomes" id="UP000596742">
    <property type="component" value="Unassembled WGS sequence"/>
</dbReference>
<feature type="non-terminal residue" evidence="3">
    <location>
        <position position="1"/>
    </location>
</feature>
<accession>A0A8B6GCL0</accession>
<sequence length="493" mass="53176">ADDDGDTVRCRWAKSTPYDECSGVCNTLSGSYLDEAKCFLKYNATRSVGWFAVALQLEDFRSPMDTIPLSSVSLQFLVYVFHSTESCTSRPVFPPNIITDGSVHHILANDIFNVSIYARSGAETLRVTAINTVSPIGMTKSELYPHGTSGREWFVVVTWIPTLGQTGSHVFCFTAVDNIGQTSDQICGTLVVHGETLPPTVTTKSTTTTATKVTTTANTAATTALVTANTTTTITEKPPPQTTTPLTTNMPDNSTSSTDSVVDVIPPSEVNNVLVAGVAVGGLAIFGVSAFAIARFLGLGKSAQIWASSLKPDKSMINTNVNADNFNTLDYKGEYVSTTPAKSHAFSKTECVLKYNATGLTGWYAVSLQIEDFLSPMDTIPLSSVPLQFLVVVTNSSENCTSRPVFPANIITDGSVQHVLVNNIFNVSIYARSGAETLWLTTINTVSPFGMIKSELYQHDTIEREWFVVVTWIPTLSQTGSHVFCFTAVDNIG</sequence>
<proteinExistence type="predicted"/>
<comment type="caution">
    <text evidence="3">The sequence shown here is derived from an EMBL/GenBank/DDBJ whole genome shotgun (WGS) entry which is preliminary data.</text>
</comment>
<gene>
    <name evidence="3" type="ORF">MGAL_10B003441</name>
</gene>
<feature type="non-terminal residue" evidence="3">
    <location>
        <position position="493"/>
    </location>
</feature>
<dbReference type="AlphaFoldDB" id="A0A8B6GCL0"/>
<keyword evidence="4" id="KW-1185">Reference proteome</keyword>
<feature type="transmembrane region" description="Helical" evidence="2">
    <location>
        <begin position="273"/>
        <end position="294"/>
    </location>
</feature>
<evidence type="ECO:0000313" key="3">
    <source>
        <dbReference type="EMBL" id="VDI62151.1"/>
    </source>
</evidence>
<protein>
    <submittedName>
        <fullName evidence="3">Uncharacterized protein</fullName>
    </submittedName>
</protein>
<feature type="region of interest" description="Disordered" evidence="1">
    <location>
        <begin position="233"/>
        <end position="260"/>
    </location>
</feature>
<evidence type="ECO:0000256" key="2">
    <source>
        <dbReference type="SAM" id="Phobius"/>
    </source>
</evidence>
<evidence type="ECO:0000256" key="1">
    <source>
        <dbReference type="SAM" id="MobiDB-lite"/>
    </source>
</evidence>
<keyword evidence="2" id="KW-0812">Transmembrane</keyword>
<keyword evidence="2" id="KW-1133">Transmembrane helix</keyword>
<name>A0A8B6GCL0_MYTGA</name>
<evidence type="ECO:0000313" key="4">
    <source>
        <dbReference type="Proteomes" id="UP000596742"/>
    </source>
</evidence>
<dbReference type="OrthoDB" id="10063988at2759"/>
<organism evidence="3 4">
    <name type="scientific">Mytilus galloprovincialis</name>
    <name type="common">Mediterranean mussel</name>
    <dbReference type="NCBI Taxonomy" id="29158"/>
    <lineage>
        <taxon>Eukaryota</taxon>
        <taxon>Metazoa</taxon>
        <taxon>Spiralia</taxon>
        <taxon>Lophotrochozoa</taxon>
        <taxon>Mollusca</taxon>
        <taxon>Bivalvia</taxon>
        <taxon>Autobranchia</taxon>
        <taxon>Pteriomorphia</taxon>
        <taxon>Mytilida</taxon>
        <taxon>Mytiloidea</taxon>
        <taxon>Mytilidae</taxon>
        <taxon>Mytilinae</taxon>
        <taxon>Mytilus</taxon>
    </lineage>
</organism>
<reference evidence="3" key="1">
    <citation type="submission" date="2018-11" db="EMBL/GenBank/DDBJ databases">
        <authorList>
            <person name="Alioto T."/>
            <person name="Alioto T."/>
        </authorList>
    </citation>
    <scope>NUCLEOTIDE SEQUENCE</scope>
</reference>
<keyword evidence="2" id="KW-0472">Membrane</keyword>